<dbReference type="KEGG" id="epa:114575979"/>
<evidence type="ECO:0000313" key="2">
    <source>
        <dbReference type="EnsemblMetazoa" id="XP_028517659.1"/>
    </source>
</evidence>
<dbReference type="GeneID" id="114575979"/>
<keyword evidence="3" id="KW-1185">Reference proteome</keyword>
<name>A0A913YR67_EXADI</name>
<dbReference type="AlphaFoldDB" id="A0A913YR67"/>
<evidence type="ECO:0000256" key="1">
    <source>
        <dbReference type="SAM" id="Phobius"/>
    </source>
</evidence>
<evidence type="ECO:0000313" key="3">
    <source>
        <dbReference type="Proteomes" id="UP000887567"/>
    </source>
</evidence>
<keyword evidence="1" id="KW-1133">Transmembrane helix</keyword>
<dbReference type="EnsemblMetazoa" id="XM_028661861.1">
    <property type="protein sequence ID" value="XP_028517662.1"/>
    <property type="gene ID" value="LOC114575979"/>
</dbReference>
<feature type="transmembrane region" description="Helical" evidence="1">
    <location>
        <begin position="80"/>
        <end position="100"/>
    </location>
</feature>
<dbReference type="Proteomes" id="UP000887567">
    <property type="component" value="Unplaced"/>
</dbReference>
<sequence length="148" mass="15862">MCAPQALMLQFVQHTELIGGVTETTTPNVVYGDGVDVNEQDLIEFTIKEQGIPPNARSAITAAQGGKSRIREADTAVHRFVTNLVTMAAVLVQTLAPVTVDGEDIIVIQISMNVVPIIVVVVSSFAQILRAHTDVDVIQDTLKLAKDA</sequence>
<reference evidence="2" key="1">
    <citation type="submission" date="2022-11" db="UniProtKB">
        <authorList>
            <consortium name="EnsemblMetazoa"/>
        </authorList>
    </citation>
    <scope>IDENTIFICATION</scope>
</reference>
<dbReference type="RefSeq" id="XP_028517662.1">
    <property type="nucleotide sequence ID" value="XM_028661861.1"/>
</dbReference>
<organism evidence="2 3">
    <name type="scientific">Exaiptasia diaphana</name>
    <name type="common">Tropical sea anemone</name>
    <name type="synonym">Aiptasia pulchella</name>
    <dbReference type="NCBI Taxonomy" id="2652724"/>
    <lineage>
        <taxon>Eukaryota</taxon>
        <taxon>Metazoa</taxon>
        <taxon>Cnidaria</taxon>
        <taxon>Anthozoa</taxon>
        <taxon>Hexacorallia</taxon>
        <taxon>Actiniaria</taxon>
        <taxon>Aiptasiidae</taxon>
        <taxon>Exaiptasia</taxon>
    </lineage>
</organism>
<proteinExistence type="predicted"/>
<keyword evidence="1" id="KW-0812">Transmembrane</keyword>
<dbReference type="RefSeq" id="XP_028517659.1">
    <property type="nucleotide sequence ID" value="XM_028661858.1"/>
</dbReference>
<protein>
    <submittedName>
        <fullName evidence="2">Uncharacterized protein</fullName>
    </submittedName>
</protein>
<dbReference type="EnsemblMetazoa" id="XM_028661858.1">
    <property type="protein sequence ID" value="XP_028517659.1"/>
    <property type="gene ID" value="LOC114575979"/>
</dbReference>
<feature type="transmembrane region" description="Helical" evidence="1">
    <location>
        <begin position="106"/>
        <end position="129"/>
    </location>
</feature>
<accession>A0A913YR67</accession>
<keyword evidence="1" id="KW-0472">Membrane</keyword>